<evidence type="ECO:0000256" key="1">
    <source>
        <dbReference type="SAM" id="MobiDB-lite"/>
    </source>
</evidence>
<feature type="compositionally biased region" description="Acidic residues" evidence="1">
    <location>
        <begin position="112"/>
        <end position="123"/>
    </location>
</feature>
<dbReference type="Proteomes" id="UP000027037">
    <property type="component" value="Unassembled WGS sequence"/>
</dbReference>
<reference evidence="2 3" key="1">
    <citation type="journal article" date="2014" name="Antonie Van Leeuwenhoek">
        <title>Hyphomonas beringensis sp. nov. and Hyphomonas chukchiensis sp. nov., isolated from surface seawater of the Bering Sea and Chukchi Sea.</title>
        <authorList>
            <person name="Li C."/>
            <person name="Lai Q."/>
            <person name="Li G."/>
            <person name="Dong C."/>
            <person name="Wang J."/>
            <person name="Liao Y."/>
            <person name="Shao Z."/>
        </authorList>
    </citation>
    <scope>NUCLEOTIDE SEQUENCE [LARGE SCALE GENOMIC DNA]</scope>
    <source>
        <strain evidence="2 3">25B14_1</strain>
    </source>
</reference>
<dbReference type="RefSeq" id="WP_241765181.1">
    <property type="nucleotide sequence ID" value="NZ_AWFF01000040.1"/>
</dbReference>
<dbReference type="InterPro" id="IPR052671">
    <property type="entry name" value="Acrosomal_SP-10-like"/>
</dbReference>
<sequence>ESGTLTVQAAGEQPSPEQPSPGQPSPEQPSPEQPSPEQPSPEQPSPEQPSPEQPSPEQPSPEQPTSELPVTNEASLFVINAPVTPDSGLSEGDDRAPELGALNEAESASETTEQDEADGDLEDCAIGQDCDRRPVAQPVE</sequence>
<name>A0A062UCF9_9PROT</name>
<comment type="caution">
    <text evidence="2">The sequence shown here is derived from an EMBL/GenBank/DDBJ whole genome shotgun (WGS) entry which is preliminary data.</text>
</comment>
<feature type="non-terminal residue" evidence="2">
    <location>
        <position position="1"/>
    </location>
</feature>
<dbReference type="EMBL" id="AWFF01000040">
    <property type="protein sequence ID" value="KCZ54269.1"/>
    <property type="molecule type" value="Genomic_DNA"/>
</dbReference>
<feature type="region of interest" description="Disordered" evidence="1">
    <location>
        <begin position="1"/>
        <end position="140"/>
    </location>
</feature>
<dbReference type="PANTHER" id="PTHR17571:SF34">
    <property type="entry name" value="ACROSOMAL PROTEIN SP-10"/>
    <property type="match status" value="1"/>
</dbReference>
<feature type="compositionally biased region" description="Pro residues" evidence="1">
    <location>
        <begin position="16"/>
        <end position="62"/>
    </location>
</feature>
<dbReference type="PATRIC" id="fig|1280946.3.peg.2038"/>
<gene>
    <name evidence="2" type="ORF">HY29_15170</name>
</gene>
<evidence type="ECO:0000313" key="2">
    <source>
        <dbReference type="EMBL" id="KCZ54269.1"/>
    </source>
</evidence>
<accession>A0A062UCF9</accession>
<dbReference type="PANTHER" id="PTHR17571">
    <property type="entry name" value="URINARY PROTEIN RUP /ACROSOMAL PROTEIN SP-10"/>
    <property type="match status" value="1"/>
</dbReference>
<keyword evidence="3" id="KW-1185">Reference proteome</keyword>
<evidence type="ECO:0000313" key="3">
    <source>
        <dbReference type="Proteomes" id="UP000027037"/>
    </source>
</evidence>
<dbReference type="AlphaFoldDB" id="A0A062UCF9"/>
<protein>
    <submittedName>
        <fullName evidence="2">Uncharacterized protein</fullName>
    </submittedName>
</protein>
<organism evidence="2 3">
    <name type="scientific">Hyphomonas beringensis</name>
    <dbReference type="NCBI Taxonomy" id="1280946"/>
    <lineage>
        <taxon>Bacteria</taxon>
        <taxon>Pseudomonadati</taxon>
        <taxon>Pseudomonadota</taxon>
        <taxon>Alphaproteobacteria</taxon>
        <taxon>Hyphomonadales</taxon>
        <taxon>Hyphomonadaceae</taxon>
        <taxon>Hyphomonas</taxon>
    </lineage>
</organism>
<proteinExistence type="predicted"/>